<evidence type="ECO:0000256" key="1">
    <source>
        <dbReference type="ARBA" id="ARBA00001936"/>
    </source>
</evidence>
<dbReference type="GO" id="GO:0009117">
    <property type="term" value="P:nucleotide metabolic process"/>
    <property type="evidence" value="ECO:0007669"/>
    <property type="project" value="UniProtKB-KW"/>
</dbReference>
<evidence type="ECO:0000259" key="12">
    <source>
        <dbReference type="Pfam" id="PF01931"/>
    </source>
</evidence>
<accession>A0A1G2I983</accession>
<feature type="domain" description="Non-canonical purine NTP phosphatase/PRRC1" evidence="12">
    <location>
        <begin position="15"/>
        <end position="173"/>
    </location>
</feature>
<evidence type="ECO:0000256" key="6">
    <source>
        <dbReference type="ARBA" id="ARBA00022842"/>
    </source>
</evidence>
<comment type="caution">
    <text evidence="13">The sequence shown here is derived from an EMBL/GenBank/DDBJ whole genome shotgun (WGS) entry which is preliminary data.</text>
</comment>
<evidence type="ECO:0000256" key="8">
    <source>
        <dbReference type="ARBA" id="ARBA00023211"/>
    </source>
</evidence>
<dbReference type="PANTHER" id="PTHR34699:SF2">
    <property type="entry name" value="NON-CANONICAL PURINE NTP PHOSPHATASE_PRRC1 DOMAIN-CONTAINING PROTEIN"/>
    <property type="match status" value="1"/>
</dbReference>
<dbReference type="PANTHER" id="PTHR34699">
    <property type="match status" value="1"/>
</dbReference>
<reference evidence="13 14" key="1">
    <citation type="journal article" date="2016" name="Nat. Commun.">
        <title>Thousands of microbial genomes shed light on interconnected biogeochemical processes in an aquifer system.</title>
        <authorList>
            <person name="Anantharaman K."/>
            <person name="Brown C.T."/>
            <person name="Hug L.A."/>
            <person name="Sharon I."/>
            <person name="Castelle C.J."/>
            <person name="Probst A.J."/>
            <person name="Thomas B.C."/>
            <person name="Singh A."/>
            <person name="Wilkins M.J."/>
            <person name="Karaoz U."/>
            <person name="Brodie E.L."/>
            <person name="Williams K.H."/>
            <person name="Hubbard S.S."/>
            <person name="Banfield J.F."/>
        </authorList>
    </citation>
    <scope>NUCLEOTIDE SEQUENCE [LARGE SCALE GENOMIC DNA]</scope>
</reference>
<evidence type="ECO:0000256" key="3">
    <source>
        <dbReference type="ARBA" id="ARBA00022723"/>
    </source>
</evidence>
<comment type="catalytic activity">
    <reaction evidence="11">
        <text>XTP + H2O = XDP + phosphate + H(+)</text>
        <dbReference type="Rhea" id="RHEA:28406"/>
        <dbReference type="ChEBI" id="CHEBI:15377"/>
        <dbReference type="ChEBI" id="CHEBI:15378"/>
        <dbReference type="ChEBI" id="CHEBI:43474"/>
        <dbReference type="ChEBI" id="CHEBI:59884"/>
        <dbReference type="ChEBI" id="CHEBI:61314"/>
        <dbReference type="EC" id="3.6.1.73"/>
    </reaction>
</comment>
<dbReference type="GO" id="GO:0000166">
    <property type="term" value="F:nucleotide binding"/>
    <property type="evidence" value="ECO:0007669"/>
    <property type="project" value="UniProtKB-KW"/>
</dbReference>
<sequence length="179" mass="20692">MKPIYSKKLKIAVGTTSIPKIKYLKEVIESLKVKADVIPCEVKRGVAEQPKTTAETRQGSINRANSAFEKYPESDFSIGIEVGYHKEKNGYEMFCWVTIIDKEGYQISSQSHKFFLPKYYQEVLDKGLEMSVNLEGYLKNSKAKNHPKKHIDEMVRHRKPFIENALKNALIQYLNKEDF</sequence>
<dbReference type="Proteomes" id="UP000179214">
    <property type="component" value="Unassembled WGS sequence"/>
</dbReference>
<comment type="catalytic activity">
    <reaction evidence="10">
        <text>ITP + H2O = IDP + phosphate + H(+)</text>
        <dbReference type="Rhea" id="RHEA:28330"/>
        <dbReference type="ChEBI" id="CHEBI:15377"/>
        <dbReference type="ChEBI" id="CHEBI:15378"/>
        <dbReference type="ChEBI" id="CHEBI:43474"/>
        <dbReference type="ChEBI" id="CHEBI:58280"/>
        <dbReference type="ChEBI" id="CHEBI:61402"/>
        <dbReference type="EC" id="3.6.1.73"/>
    </reaction>
</comment>
<gene>
    <name evidence="13" type="ORF">A3F47_01500</name>
</gene>
<evidence type="ECO:0000256" key="11">
    <source>
        <dbReference type="ARBA" id="ARBA00048781"/>
    </source>
</evidence>
<organism evidence="13 14">
    <name type="scientific">Candidatus Staskawiczbacteria bacterium RIFCSPHIGHO2_12_FULL_38_11</name>
    <dbReference type="NCBI Taxonomy" id="1802209"/>
    <lineage>
        <taxon>Bacteria</taxon>
        <taxon>Candidatus Staskawicziibacteriota</taxon>
    </lineage>
</organism>
<dbReference type="InterPro" id="IPR026533">
    <property type="entry name" value="NTPase/PRRC1"/>
</dbReference>
<dbReference type="Gene3D" id="3.90.950.10">
    <property type="match status" value="1"/>
</dbReference>
<evidence type="ECO:0000256" key="5">
    <source>
        <dbReference type="ARBA" id="ARBA00022801"/>
    </source>
</evidence>
<dbReference type="AlphaFoldDB" id="A0A1G2I983"/>
<keyword evidence="8" id="KW-0464">Manganese</keyword>
<evidence type="ECO:0000256" key="4">
    <source>
        <dbReference type="ARBA" id="ARBA00022741"/>
    </source>
</evidence>
<evidence type="ECO:0000256" key="10">
    <source>
        <dbReference type="ARBA" id="ARBA00048174"/>
    </source>
</evidence>
<comment type="cofactor">
    <cofactor evidence="1">
        <name>Mn(2+)</name>
        <dbReference type="ChEBI" id="CHEBI:29035"/>
    </cofactor>
</comment>
<keyword evidence="3" id="KW-0479">Metal-binding</keyword>
<protein>
    <recommendedName>
        <fullName evidence="9">inosine/xanthosine triphosphatase</fullName>
        <ecNumber evidence="9">3.6.1.73</ecNumber>
    </recommendedName>
</protein>
<evidence type="ECO:0000313" key="13">
    <source>
        <dbReference type="EMBL" id="OGZ70598.1"/>
    </source>
</evidence>
<dbReference type="InterPro" id="IPR050299">
    <property type="entry name" value="YjjX_NTPase"/>
</dbReference>
<dbReference type="SUPFAM" id="SSF52972">
    <property type="entry name" value="ITPase-like"/>
    <property type="match status" value="1"/>
</dbReference>
<keyword evidence="7" id="KW-0546">Nucleotide metabolism</keyword>
<dbReference type="EC" id="3.6.1.73" evidence="9"/>
<keyword evidence="4" id="KW-0547">Nucleotide-binding</keyword>
<dbReference type="EMBL" id="MHOV01000007">
    <property type="protein sequence ID" value="OGZ70598.1"/>
    <property type="molecule type" value="Genomic_DNA"/>
</dbReference>
<name>A0A1G2I983_9BACT</name>
<comment type="cofactor">
    <cofactor evidence="2">
        <name>Mg(2+)</name>
        <dbReference type="ChEBI" id="CHEBI:18420"/>
    </cofactor>
</comment>
<keyword evidence="5" id="KW-0378">Hydrolase</keyword>
<evidence type="ECO:0000313" key="14">
    <source>
        <dbReference type="Proteomes" id="UP000179214"/>
    </source>
</evidence>
<dbReference type="Pfam" id="PF01931">
    <property type="entry name" value="NTPase_I-T"/>
    <property type="match status" value="1"/>
</dbReference>
<evidence type="ECO:0000256" key="9">
    <source>
        <dbReference type="ARBA" id="ARBA00038901"/>
    </source>
</evidence>
<dbReference type="GO" id="GO:0103023">
    <property type="term" value="F:ITPase activity"/>
    <property type="evidence" value="ECO:0007669"/>
    <property type="project" value="UniProtKB-EC"/>
</dbReference>
<evidence type="ECO:0000256" key="7">
    <source>
        <dbReference type="ARBA" id="ARBA00023080"/>
    </source>
</evidence>
<evidence type="ECO:0000256" key="2">
    <source>
        <dbReference type="ARBA" id="ARBA00001946"/>
    </source>
</evidence>
<dbReference type="GO" id="GO:0046872">
    <property type="term" value="F:metal ion binding"/>
    <property type="evidence" value="ECO:0007669"/>
    <property type="project" value="UniProtKB-KW"/>
</dbReference>
<proteinExistence type="predicted"/>
<keyword evidence="6" id="KW-0460">Magnesium</keyword>
<dbReference type="InterPro" id="IPR029001">
    <property type="entry name" value="ITPase-like_fam"/>
</dbReference>